<dbReference type="SUPFAM" id="SSF158379">
    <property type="entry name" value="YqgQ-like"/>
    <property type="match status" value="1"/>
</dbReference>
<accession>A0A0R2I2W1</accession>
<dbReference type="AlphaFoldDB" id="A0A0R2I2W1"/>
<proteinExistence type="predicted"/>
<dbReference type="Gene3D" id="1.10.287.760">
    <property type="entry name" value="YqgQ-like"/>
    <property type="match status" value="1"/>
</dbReference>
<dbReference type="Pfam" id="PF06014">
    <property type="entry name" value="YqgQ-like"/>
    <property type="match status" value="1"/>
</dbReference>
<reference evidence="1 2" key="1">
    <citation type="journal article" date="2015" name="Genome Announc.">
        <title>Expanding the biotechnology potential of lactobacilli through comparative genomics of 213 strains and associated genera.</title>
        <authorList>
            <person name="Sun Z."/>
            <person name="Harris H.M."/>
            <person name="McCann A."/>
            <person name="Guo C."/>
            <person name="Argimon S."/>
            <person name="Zhang W."/>
            <person name="Yang X."/>
            <person name="Jeffery I.B."/>
            <person name="Cooney J.C."/>
            <person name="Kagawa T.F."/>
            <person name="Liu W."/>
            <person name="Song Y."/>
            <person name="Salvetti E."/>
            <person name="Wrobel A."/>
            <person name="Rasinkangas P."/>
            <person name="Parkhill J."/>
            <person name="Rea M.C."/>
            <person name="O'Sullivan O."/>
            <person name="Ritari J."/>
            <person name="Douillard F.P."/>
            <person name="Paul Ross R."/>
            <person name="Yang R."/>
            <person name="Briner A.E."/>
            <person name="Felis G.E."/>
            <person name="de Vos W.M."/>
            <person name="Barrangou R."/>
            <person name="Klaenhammer T.R."/>
            <person name="Caufield P.W."/>
            <person name="Cui Y."/>
            <person name="Zhang H."/>
            <person name="O'Toole P.W."/>
        </authorList>
    </citation>
    <scope>NUCLEOTIDE SEQUENCE [LARGE SCALE GENOMIC DNA]</scope>
    <source>
        <strain evidence="1 2">DSM 17896</strain>
    </source>
</reference>
<dbReference type="EMBL" id="JQBW01000006">
    <property type="protein sequence ID" value="KRN59134.1"/>
    <property type="molecule type" value="Genomic_DNA"/>
</dbReference>
<evidence type="ECO:0000313" key="2">
    <source>
        <dbReference type="Proteomes" id="UP000050934"/>
    </source>
</evidence>
<dbReference type="STRING" id="396268.IV45_GL000172"/>
<keyword evidence="2" id="KW-1185">Reference proteome</keyword>
<evidence type="ECO:0000313" key="1">
    <source>
        <dbReference type="EMBL" id="KRN59134.1"/>
    </source>
</evidence>
<dbReference type="Proteomes" id="UP000050934">
    <property type="component" value="Unassembled WGS sequence"/>
</dbReference>
<name>A0A0R2I2W1_9LACO</name>
<protein>
    <submittedName>
        <fullName evidence="1">Uncharacterized protein</fullName>
    </submittedName>
</protein>
<dbReference type="InterPro" id="IPR023164">
    <property type="entry name" value="YqgQ-like_sf"/>
</dbReference>
<dbReference type="InterPro" id="IPR009256">
    <property type="entry name" value="YqgQ-like"/>
</dbReference>
<organism evidence="1 2">
    <name type="scientific">Limosilactobacillus secaliphilus</name>
    <dbReference type="NCBI Taxonomy" id="396268"/>
    <lineage>
        <taxon>Bacteria</taxon>
        <taxon>Bacillati</taxon>
        <taxon>Bacillota</taxon>
        <taxon>Bacilli</taxon>
        <taxon>Lactobacillales</taxon>
        <taxon>Lactobacillaceae</taxon>
        <taxon>Limosilactobacillus</taxon>
    </lineage>
</organism>
<sequence>MDARLEGIALRLKPIEHLRTLYDVQQLLKRFDVFVHVGKRLWDIEVMALEIDNLYHAHVISKKLFLQAKMVLNREHHYEETHHNIFNVGGKQNGQS</sequence>
<gene>
    <name evidence="1" type="ORF">IV45_GL000172</name>
</gene>
<dbReference type="PATRIC" id="fig|396268.3.peg.172"/>
<comment type="caution">
    <text evidence="1">The sequence shown here is derived from an EMBL/GenBank/DDBJ whole genome shotgun (WGS) entry which is preliminary data.</text>
</comment>